<keyword evidence="4 7" id="KW-0378">Hydrolase</keyword>
<evidence type="ECO:0000313" key="10">
    <source>
        <dbReference type="EMBL" id="SDP48732.1"/>
    </source>
</evidence>
<dbReference type="InterPro" id="IPR029045">
    <property type="entry name" value="ClpP/crotonase-like_dom_sf"/>
</dbReference>
<dbReference type="GO" id="GO:0009368">
    <property type="term" value="C:endopeptidase Clp complex"/>
    <property type="evidence" value="ECO:0007669"/>
    <property type="project" value="TreeGrafter"/>
</dbReference>
<evidence type="ECO:0000256" key="8">
    <source>
        <dbReference type="PROSITE-ProRule" id="PRU10086"/>
    </source>
</evidence>
<protein>
    <recommendedName>
        <fullName evidence="7 9">ATP-dependent Clp protease proteolytic subunit</fullName>
        <ecNumber evidence="7">3.4.21.92</ecNumber>
    </recommendedName>
    <alternativeName>
        <fullName evidence="7">Endopeptidase Clp</fullName>
    </alternativeName>
</protein>
<evidence type="ECO:0000256" key="5">
    <source>
        <dbReference type="ARBA" id="ARBA00022825"/>
    </source>
</evidence>
<dbReference type="FunFam" id="3.90.226.10:FF:000002">
    <property type="entry name" value="ATP-dependent Clp protease proteolytic subunit"/>
    <property type="match status" value="1"/>
</dbReference>
<evidence type="ECO:0000256" key="3">
    <source>
        <dbReference type="ARBA" id="ARBA00022670"/>
    </source>
</evidence>
<dbReference type="GO" id="GO:0004252">
    <property type="term" value="F:serine-type endopeptidase activity"/>
    <property type="evidence" value="ECO:0007669"/>
    <property type="project" value="UniProtKB-UniRule"/>
</dbReference>
<dbReference type="PANTHER" id="PTHR10381:SF70">
    <property type="entry name" value="ATP-DEPENDENT CLP PROTEASE PROTEOLYTIC SUBUNIT"/>
    <property type="match status" value="1"/>
</dbReference>
<evidence type="ECO:0000256" key="1">
    <source>
        <dbReference type="ARBA" id="ARBA00007039"/>
    </source>
</evidence>
<keyword evidence="11" id="KW-1185">Reference proteome</keyword>
<keyword evidence="2 7" id="KW-0963">Cytoplasm</keyword>
<evidence type="ECO:0000313" key="11">
    <source>
        <dbReference type="Proteomes" id="UP000198741"/>
    </source>
</evidence>
<dbReference type="HAMAP" id="MF_00444">
    <property type="entry name" value="ClpP"/>
    <property type="match status" value="1"/>
</dbReference>
<feature type="active site" description="Nucleophile" evidence="7">
    <location>
        <position position="120"/>
    </location>
</feature>
<organism evidence="10 11">
    <name type="scientific">Nakamurella panacisegetis</name>
    <dbReference type="NCBI Taxonomy" id="1090615"/>
    <lineage>
        <taxon>Bacteria</taxon>
        <taxon>Bacillati</taxon>
        <taxon>Actinomycetota</taxon>
        <taxon>Actinomycetes</taxon>
        <taxon>Nakamurellales</taxon>
        <taxon>Nakamurellaceae</taxon>
        <taxon>Nakamurella</taxon>
    </lineage>
</organism>
<dbReference type="InterPro" id="IPR001907">
    <property type="entry name" value="ClpP"/>
</dbReference>
<sequence>MSQRHTLAGPTAHQLRAIESAAPEILPAVMRGTPGLSLSDSVSERLLRERIIILGSEVRDTNANEITAQLLLLAAEDPEKDITLYINSPGGSVTAGMAIYDTMMLIEPDVATTAMGLAASMGQFLLTAGAPGKRAALPHARILMHQPSAGVGGTSSDIAIQADMLNKSKLEMAELIAQHTGQTVERITLDSDRDRWFTAQEALEYGFIDKVVSRASENPASTPPGN</sequence>
<dbReference type="NCBIfam" id="NF001368">
    <property type="entry name" value="PRK00277.1"/>
    <property type="match status" value="1"/>
</dbReference>
<dbReference type="NCBIfam" id="NF009205">
    <property type="entry name" value="PRK12553.1"/>
    <property type="match status" value="1"/>
</dbReference>
<keyword evidence="3 7" id="KW-0645">Protease</keyword>
<proteinExistence type="inferred from homology"/>
<keyword evidence="5 7" id="KW-0720">Serine protease</keyword>
<dbReference type="GO" id="GO:0004176">
    <property type="term" value="F:ATP-dependent peptidase activity"/>
    <property type="evidence" value="ECO:0007669"/>
    <property type="project" value="InterPro"/>
</dbReference>
<comment type="function">
    <text evidence="7">Cleaves peptides in various proteins in a process that requires ATP hydrolysis. Has a chymotrypsin-like activity. Plays a major role in the degradation of misfolded proteins.</text>
</comment>
<accession>A0A1H0T3Q6</accession>
<dbReference type="Pfam" id="PF00574">
    <property type="entry name" value="CLP_protease"/>
    <property type="match status" value="1"/>
</dbReference>
<name>A0A1H0T3Q6_9ACTN</name>
<dbReference type="EC" id="3.4.21.92" evidence="7"/>
<dbReference type="SUPFAM" id="SSF52096">
    <property type="entry name" value="ClpP/crotonase"/>
    <property type="match status" value="1"/>
</dbReference>
<dbReference type="GO" id="GO:0005737">
    <property type="term" value="C:cytoplasm"/>
    <property type="evidence" value="ECO:0007669"/>
    <property type="project" value="UniProtKB-SubCell"/>
</dbReference>
<dbReference type="InterPro" id="IPR023562">
    <property type="entry name" value="ClpP/TepA"/>
</dbReference>
<comment type="similarity">
    <text evidence="1 7 9">Belongs to the peptidase S14 family.</text>
</comment>
<comment type="subunit">
    <text evidence="7">Fourteen ClpP subunits assemble into 2 heptameric rings which stack back to back to give a disk-like structure with a central cavity, resembling the structure of eukaryotic proteasomes.</text>
</comment>
<dbReference type="Gene3D" id="3.90.226.10">
    <property type="entry name" value="2-enoyl-CoA Hydratase, Chain A, domain 1"/>
    <property type="match status" value="1"/>
</dbReference>
<reference evidence="10 11" key="1">
    <citation type="submission" date="2016-10" db="EMBL/GenBank/DDBJ databases">
        <authorList>
            <person name="de Groot N.N."/>
        </authorList>
    </citation>
    <scope>NUCLEOTIDE SEQUENCE [LARGE SCALE GENOMIC DNA]</scope>
    <source>
        <strain evidence="11">P4-7,KCTC 19426,CECT 7604</strain>
    </source>
</reference>
<dbReference type="InterPro" id="IPR033135">
    <property type="entry name" value="ClpP_His_AS"/>
</dbReference>
<dbReference type="Proteomes" id="UP000198741">
    <property type="component" value="Chromosome I"/>
</dbReference>
<dbReference type="STRING" id="1090615.SAMN04515671_4454"/>
<dbReference type="PROSITE" id="PS00382">
    <property type="entry name" value="CLP_PROTEASE_HIS"/>
    <property type="match status" value="1"/>
</dbReference>
<evidence type="ECO:0000256" key="2">
    <source>
        <dbReference type="ARBA" id="ARBA00022490"/>
    </source>
</evidence>
<dbReference type="PRINTS" id="PR00127">
    <property type="entry name" value="CLPPROTEASEP"/>
</dbReference>
<comment type="subcellular location">
    <subcellularLocation>
        <location evidence="7">Cytoplasm</location>
    </subcellularLocation>
</comment>
<evidence type="ECO:0000256" key="7">
    <source>
        <dbReference type="HAMAP-Rule" id="MF_00444"/>
    </source>
</evidence>
<feature type="active site" evidence="7 8">
    <location>
        <position position="145"/>
    </location>
</feature>
<dbReference type="GO" id="GO:0051117">
    <property type="term" value="F:ATPase binding"/>
    <property type="evidence" value="ECO:0007669"/>
    <property type="project" value="TreeGrafter"/>
</dbReference>
<dbReference type="AlphaFoldDB" id="A0A1H0T3Q6"/>
<comment type="catalytic activity">
    <reaction evidence="6 7 8">
        <text>Hydrolysis of proteins to small peptides in the presence of ATP and magnesium. alpha-casein is the usual test substrate. In the absence of ATP, only oligopeptides shorter than five residues are hydrolyzed (such as succinyl-Leu-Tyr-|-NHMec, and Leu-Tyr-Leu-|-Tyr-Trp, in which cleavage of the -Tyr-|-Leu- and -Tyr-|-Trp bonds also occurs).</text>
        <dbReference type="EC" id="3.4.21.92"/>
    </reaction>
</comment>
<dbReference type="GO" id="GO:0006515">
    <property type="term" value="P:protein quality control for misfolded or incompletely synthesized proteins"/>
    <property type="evidence" value="ECO:0007669"/>
    <property type="project" value="TreeGrafter"/>
</dbReference>
<dbReference type="EMBL" id="LT629710">
    <property type="protein sequence ID" value="SDP48732.1"/>
    <property type="molecule type" value="Genomic_DNA"/>
</dbReference>
<dbReference type="CDD" id="cd07017">
    <property type="entry name" value="S14_ClpP_2"/>
    <property type="match status" value="1"/>
</dbReference>
<evidence type="ECO:0000256" key="6">
    <source>
        <dbReference type="ARBA" id="ARBA00034021"/>
    </source>
</evidence>
<gene>
    <name evidence="7" type="primary">clpP</name>
    <name evidence="10" type="ORF">SAMN04515671_4454</name>
</gene>
<evidence type="ECO:0000256" key="4">
    <source>
        <dbReference type="ARBA" id="ARBA00022801"/>
    </source>
</evidence>
<evidence type="ECO:0000256" key="9">
    <source>
        <dbReference type="RuleBase" id="RU003567"/>
    </source>
</evidence>
<dbReference type="PANTHER" id="PTHR10381">
    <property type="entry name" value="ATP-DEPENDENT CLP PROTEASE PROTEOLYTIC SUBUNIT"/>
    <property type="match status" value="1"/>
</dbReference>